<dbReference type="AlphaFoldDB" id="A0A2B0Y2B3"/>
<dbReference type="GO" id="GO:0005829">
    <property type="term" value="C:cytosol"/>
    <property type="evidence" value="ECO:0007669"/>
    <property type="project" value="TreeGrafter"/>
</dbReference>
<dbReference type="RefSeq" id="WP_098555077.1">
    <property type="nucleotide sequence ID" value="NZ_NUXH01000004.1"/>
</dbReference>
<sequence>MATLGEKIKALRKEKKLTQTALAGSELTKSMLSQIENGKATPSMKTLQYIAEKLECETSFLLEEDDIEIAELIQQMEQLIKANKCDEVYEALLPIVQKELPSTLNTARLYKQFVTAAAIMKDYNIESYVEKAVSIFEKYKLYRDSTETKLKLSFAIFTRKKYAECLQLIANIRNDYEEKHLEMDLIIHIELCLYEAIILLACGDYEKCEKTILEALAFSKEHQVYFKTDEFYRILSYQKVITADKEQYLYYIKKSEQFAIFTEDTLSIAIIDILKAYYYNTITNEYTIALKHLEQFRKKLKDKPIFQDDGLYYLEKGKSLYGLKRYEEALQALQCGSIIPDYMNHPLDQAWLTTAGAYRALCYVKLNDKTRALEEATKANEMIQAYPDSTFSEFIKETLQIIQKF</sequence>
<organism evidence="3 4">
    <name type="scientific">Bacillus anthracis</name>
    <name type="common">anthrax bacterium</name>
    <dbReference type="NCBI Taxonomy" id="1392"/>
    <lineage>
        <taxon>Bacteria</taxon>
        <taxon>Bacillati</taxon>
        <taxon>Bacillota</taxon>
        <taxon>Bacilli</taxon>
        <taxon>Bacillales</taxon>
        <taxon>Bacillaceae</taxon>
        <taxon>Bacillus</taxon>
        <taxon>Bacillus cereus group</taxon>
    </lineage>
</organism>
<dbReference type="CDD" id="cd00093">
    <property type="entry name" value="HTH_XRE"/>
    <property type="match status" value="1"/>
</dbReference>
<evidence type="ECO:0000256" key="1">
    <source>
        <dbReference type="ARBA" id="ARBA00023125"/>
    </source>
</evidence>
<comment type="caution">
    <text evidence="3">The sequence shown here is derived from an EMBL/GenBank/DDBJ whole genome shotgun (WGS) entry which is preliminary data.</text>
</comment>
<dbReference type="SMART" id="SM00530">
    <property type="entry name" value="HTH_XRE"/>
    <property type="match status" value="1"/>
</dbReference>
<dbReference type="GO" id="GO:0003677">
    <property type="term" value="F:DNA binding"/>
    <property type="evidence" value="ECO:0007669"/>
    <property type="project" value="UniProtKB-KW"/>
</dbReference>
<accession>A0A2B0Y2B3</accession>
<dbReference type="SUPFAM" id="SSF47413">
    <property type="entry name" value="lambda repressor-like DNA-binding domains"/>
    <property type="match status" value="1"/>
</dbReference>
<feature type="domain" description="HTH cro/C1-type" evidence="2">
    <location>
        <begin position="8"/>
        <end position="61"/>
    </location>
</feature>
<evidence type="ECO:0000313" key="4">
    <source>
        <dbReference type="Proteomes" id="UP000222851"/>
    </source>
</evidence>
<dbReference type="PANTHER" id="PTHR46797">
    <property type="entry name" value="HTH-TYPE TRANSCRIPTIONAL REGULATOR"/>
    <property type="match status" value="1"/>
</dbReference>
<dbReference type="Pfam" id="PF01381">
    <property type="entry name" value="HTH_3"/>
    <property type="match status" value="1"/>
</dbReference>
<dbReference type="EMBL" id="NUXH01000004">
    <property type="protein sequence ID" value="PFL74579.1"/>
    <property type="molecule type" value="Genomic_DNA"/>
</dbReference>
<evidence type="ECO:0000259" key="2">
    <source>
        <dbReference type="PROSITE" id="PS50943"/>
    </source>
</evidence>
<gene>
    <name evidence="3" type="ORF">COJ30_01940</name>
</gene>
<dbReference type="InterPro" id="IPR001387">
    <property type="entry name" value="Cro/C1-type_HTH"/>
</dbReference>
<dbReference type="SUPFAM" id="SSF48452">
    <property type="entry name" value="TPR-like"/>
    <property type="match status" value="1"/>
</dbReference>
<dbReference type="Gene3D" id="1.25.40.10">
    <property type="entry name" value="Tetratricopeptide repeat domain"/>
    <property type="match status" value="2"/>
</dbReference>
<proteinExistence type="predicted"/>
<dbReference type="Proteomes" id="UP000222851">
    <property type="component" value="Unassembled WGS sequence"/>
</dbReference>
<dbReference type="InterPro" id="IPR010982">
    <property type="entry name" value="Lambda_DNA-bd_dom_sf"/>
</dbReference>
<keyword evidence="1" id="KW-0238">DNA-binding</keyword>
<evidence type="ECO:0000313" key="3">
    <source>
        <dbReference type="EMBL" id="PFL74579.1"/>
    </source>
</evidence>
<dbReference type="GO" id="GO:0003700">
    <property type="term" value="F:DNA-binding transcription factor activity"/>
    <property type="evidence" value="ECO:0007669"/>
    <property type="project" value="TreeGrafter"/>
</dbReference>
<dbReference type="PANTHER" id="PTHR46797:SF1">
    <property type="entry name" value="METHYLPHOSPHONATE SYNTHASE"/>
    <property type="match status" value="1"/>
</dbReference>
<reference evidence="3 4" key="1">
    <citation type="submission" date="2017-09" db="EMBL/GenBank/DDBJ databases">
        <title>Large-scale bioinformatics analysis of Bacillus genomes uncovers conserved roles of natural products in bacterial physiology.</title>
        <authorList>
            <consortium name="Agbiome Team Llc"/>
            <person name="Bleich R.M."/>
            <person name="Grubbs K.J."/>
            <person name="Santa Maria K.C."/>
            <person name="Allen S.E."/>
            <person name="Farag S."/>
            <person name="Shank E.A."/>
            <person name="Bowers A."/>
        </authorList>
    </citation>
    <scope>NUCLEOTIDE SEQUENCE [LARGE SCALE GENOMIC DNA]</scope>
    <source>
        <strain evidence="3 4">AFS081271</strain>
    </source>
</reference>
<dbReference type="InterPro" id="IPR050807">
    <property type="entry name" value="TransReg_Diox_bact_type"/>
</dbReference>
<dbReference type="InterPro" id="IPR011990">
    <property type="entry name" value="TPR-like_helical_dom_sf"/>
</dbReference>
<name>A0A2B0Y2B3_BACAN</name>
<protein>
    <submittedName>
        <fullName evidence="3">Transcriptional regulator</fullName>
    </submittedName>
</protein>
<dbReference type="STRING" id="261594.GBAA_1730"/>
<dbReference type="PROSITE" id="PS50943">
    <property type="entry name" value="HTH_CROC1"/>
    <property type="match status" value="1"/>
</dbReference>